<comment type="caution">
    <text evidence="2">The sequence shown here is derived from an EMBL/GenBank/DDBJ whole genome shotgun (WGS) entry which is preliminary data.</text>
</comment>
<gene>
    <name evidence="2" type="ORF">P5673_030487</name>
</gene>
<name>A0AAD9PUC8_ACRCE</name>
<proteinExistence type="predicted"/>
<feature type="region of interest" description="Disordered" evidence="1">
    <location>
        <begin position="82"/>
        <end position="122"/>
    </location>
</feature>
<dbReference type="AlphaFoldDB" id="A0AAD9PUC8"/>
<feature type="compositionally biased region" description="Basic and acidic residues" evidence="1">
    <location>
        <begin position="9"/>
        <end position="21"/>
    </location>
</feature>
<reference evidence="2" key="2">
    <citation type="journal article" date="2023" name="Science">
        <title>Genomic signatures of disease resistance in endangered staghorn corals.</title>
        <authorList>
            <person name="Vollmer S.V."/>
            <person name="Selwyn J.D."/>
            <person name="Despard B.A."/>
            <person name="Roesel C.L."/>
        </authorList>
    </citation>
    <scope>NUCLEOTIDE SEQUENCE</scope>
    <source>
        <strain evidence="2">K2</strain>
    </source>
</reference>
<reference evidence="2" key="1">
    <citation type="journal article" date="2023" name="G3 (Bethesda)">
        <title>Whole genome assembly and annotation of the endangered Caribbean coral Acropora cervicornis.</title>
        <authorList>
            <person name="Selwyn J.D."/>
            <person name="Vollmer S.V."/>
        </authorList>
    </citation>
    <scope>NUCLEOTIDE SEQUENCE</scope>
    <source>
        <strain evidence="2">K2</strain>
    </source>
</reference>
<accession>A0AAD9PUC8</accession>
<evidence type="ECO:0000313" key="2">
    <source>
        <dbReference type="EMBL" id="KAK2549114.1"/>
    </source>
</evidence>
<sequence length="135" mass="15294">MKKMKKEYKKKDVEASRERNAVEKDGLWPSRIHVDKEVENVLVCDAMVDARGAESIKHFTSTRKPSIITTSEQQTINGMFHDDNPLSYGGPDEDPDDLVLYGHDPQGPFPFHNGDNNVTTSPIEIPKWDEVLQIS</sequence>
<protein>
    <submittedName>
        <fullName evidence="2">Uncharacterized protein</fullName>
    </submittedName>
</protein>
<dbReference type="EMBL" id="JARQWQ010000131">
    <property type="protein sequence ID" value="KAK2549114.1"/>
    <property type="molecule type" value="Genomic_DNA"/>
</dbReference>
<dbReference type="Proteomes" id="UP001249851">
    <property type="component" value="Unassembled WGS sequence"/>
</dbReference>
<feature type="region of interest" description="Disordered" evidence="1">
    <location>
        <begin position="1"/>
        <end position="21"/>
    </location>
</feature>
<organism evidence="2 3">
    <name type="scientific">Acropora cervicornis</name>
    <name type="common">Staghorn coral</name>
    <dbReference type="NCBI Taxonomy" id="6130"/>
    <lineage>
        <taxon>Eukaryota</taxon>
        <taxon>Metazoa</taxon>
        <taxon>Cnidaria</taxon>
        <taxon>Anthozoa</taxon>
        <taxon>Hexacorallia</taxon>
        <taxon>Scleractinia</taxon>
        <taxon>Astrocoeniina</taxon>
        <taxon>Acroporidae</taxon>
        <taxon>Acropora</taxon>
    </lineage>
</organism>
<evidence type="ECO:0000313" key="3">
    <source>
        <dbReference type="Proteomes" id="UP001249851"/>
    </source>
</evidence>
<evidence type="ECO:0000256" key="1">
    <source>
        <dbReference type="SAM" id="MobiDB-lite"/>
    </source>
</evidence>
<keyword evidence="3" id="KW-1185">Reference proteome</keyword>